<evidence type="ECO:0008006" key="3">
    <source>
        <dbReference type="Google" id="ProtNLM"/>
    </source>
</evidence>
<name>A0A401GI40_9APHY</name>
<evidence type="ECO:0000313" key="1">
    <source>
        <dbReference type="EMBL" id="GBE81874.1"/>
    </source>
</evidence>
<dbReference type="InterPro" id="IPR032675">
    <property type="entry name" value="LRR_dom_sf"/>
</dbReference>
<comment type="caution">
    <text evidence="1">The sequence shown here is derived from an EMBL/GenBank/DDBJ whole genome shotgun (WGS) entry which is preliminary data.</text>
</comment>
<dbReference type="EMBL" id="BFAD01000004">
    <property type="protein sequence ID" value="GBE81874.1"/>
    <property type="molecule type" value="Genomic_DNA"/>
</dbReference>
<dbReference type="OrthoDB" id="3194788at2759"/>
<accession>A0A401GI40</accession>
<dbReference type="AlphaFoldDB" id="A0A401GI40"/>
<keyword evidence="2" id="KW-1185">Reference proteome</keyword>
<proteinExistence type="predicted"/>
<dbReference type="STRING" id="139825.A0A401GI40"/>
<dbReference type="Gene3D" id="3.80.10.10">
    <property type="entry name" value="Ribonuclease Inhibitor"/>
    <property type="match status" value="1"/>
</dbReference>
<evidence type="ECO:0000313" key="2">
    <source>
        <dbReference type="Proteomes" id="UP000287166"/>
    </source>
</evidence>
<dbReference type="GeneID" id="38778791"/>
<sequence>MRTTTDLPPEIVEAIAEWIDCSDDTLSFALASKFTASILSPRHTQLRHIRCDVNAMCLWRAFSHDQSLARNVRSLEIMSSSPCRVPRFICTCDRPCAHDVSRREAELELIVAVKNLANLVSFKWRSAANVVIAHMEPDRQDVWTSLACCRNLGNVDIAENNWLNQAPTGSEAAILNLSDLTTLRYTGLFADSRPIDATVLGVMLRERCPRLQKLILSLPCRPPVRSRDAGESILSGRWPDLRTLGLTGAACSPATAITFFVAHPQLSQLSIDELIGCDPQYHGRLLPLDCPPGLLPNLRKLESIAERAIELLSAPSAQPRPIEHVSIWRGPHVEDFPALLAALPSVTSVELQVATVDLVARIAQAAPWLTRLRVPSGTAILSDLHFDKKKKKWQAAISRFRCLEAFESQNPECNMLDVMRSDL</sequence>
<protein>
    <recommendedName>
        <fullName evidence="3">F-box domain-containing protein</fullName>
    </recommendedName>
</protein>
<dbReference type="RefSeq" id="XP_027612787.1">
    <property type="nucleotide sequence ID" value="XM_027756986.1"/>
</dbReference>
<organism evidence="1 2">
    <name type="scientific">Sparassis crispa</name>
    <dbReference type="NCBI Taxonomy" id="139825"/>
    <lineage>
        <taxon>Eukaryota</taxon>
        <taxon>Fungi</taxon>
        <taxon>Dikarya</taxon>
        <taxon>Basidiomycota</taxon>
        <taxon>Agaricomycotina</taxon>
        <taxon>Agaricomycetes</taxon>
        <taxon>Polyporales</taxon>
        <taxon>Sparassidaceae</taxon>
        <taxon>Sparassis</taxon>
    </lineage>
</organism>
<reference evidence="1 2" key="1">
    <citation type="journal article" date="2018" name="Sci. Rep.">
        <title>Genome sequence of the cauliflower mushroom Sparassis crispa (Hanabiratake) and its association with beneficial usage.</title>
        <authorList>
            <person name="Kiyama R."/>
            <person name="Furutani Y."/>
            <person name="Kawaguchi K."/>
            <person name="Nakanishi T."/>
        </authorList>
    </citation>
    <scope>NUCLEOTIDE SEQUENCE [LARGE SCALE GENOMIC DNA]</scope>
</reference>
<gene>
    <name evidence="1" type="ORF">SCP_0402480</name>
</gene>
<dbReference type="InParanoid" id="A0A401GI40"/>
<dbReference type="Proteomes" id="UP000287166">
    <property type="component" value="Unassembled WGS sequence"/>
</dbReference>